<name>A0ABP0LTX0_9DINO</name>
<dbReference type="EMBL" id="CAXAMN010013692">
    <property type="protein sequence ID" value="CAK9041555.1"/>
    <property type="molecule type" value="Genomic_DNA"/>
</dbReference>
<gene>
    <name evidence="1" type="ORF">CCMP2556_LOCUS22261</name>
</gene>
<protein>
    <submittedName>
        <fullName evidence="1">Uncharacterized protein</fullName>
    </submittedName>
</protein>
<sequence>QDLPVVAGLSYTALRVSATANDFSAALLTPMLRIVQVDTQPSFGGCASNGYIRPGGLGFQDQAIPLTVDSGDLLSSNLVFMTGGIYRLCYSADGAFSSDSSLLPVPFELRVQGARRHCGFDRCLEEFPWRCFIYGDAAAPHGSCTVRVDALELFSANLARLSWGPSSDGTWACGADDGGNSSHLSLLPAAPLAVGPLEVSSGSQGREFHLQALAGTAFSVQTCLCPGYDAGNGLVCDQPEDFVQLLGKAIFFQSRSCSDGLCTSEYVDGVAASSAFTLRVDCGGLGLCSTAGSRLKIIDANPLSNDLPSWHQSAGCRLALQSSSHWRSGSSDLSSSDGRNVGQR</sequence>
<organism evidence="1 2">
    <name type="scientific">Durusdinium trenchii</name>
    <dbReference type="NCBI Taxonomy" id="1381693"/>
    <lineage>
        <taxon>Eukaryota</taxon>
        <taxon>Sar</taxon>
        <taxon>Alveolata</taxon>
        <taxon>Dinophyceae</taxon>
        <taxon>Suessiales</taxon>
        <taxon>Symbiodiniaceae</taxon>
        <taxon>Durusdinium</taxon>
    </lineage>
</organism>
<comment type="caution">
    <text evidence="1">The sequence shown here is derived from an EMBL/GenBank/DDBJ whole genome shotgun (WGS) entry which is preliminary data.</text>
</comment>
<accession>A0ABP0LTX0</accession>
<reference evidence="1 2" key="1">
    <citation type="submission" date="2024-02" db="EMBL/GenBank/DDBJ databases">
        <authorList>
            <person name="Chen Y."/>
            <person name="Shah S."/>
            <person name="Dougan E. K."/>
            <person name="Thang M."/>
            <person name="Chan C."/>
        </authorList>
    </citation>
    <scope>NUCLEOTIDE SEQUENCE [LARGE SCALE GENOMIC DNA]</scope>
</reference>
<evidence type="ECO:0000313" key="2">
    <source>
        <dbReference type="Proteomes" id="UP001642484"/>
    </source>
</evidence>
<feature type="non-terminal residue" evidence="1">
    <location>
        <position position="1"/>
    </location>
</feature>
<keyword evidence="2" id="KW-1185">Reference proteome</keyword>
<dbReference type="Proteomes" id="UP001642484">
    <property type="component" value="Unassembled WGS sequence"/>
</dbReference>
<proteinExistence type="predicted"/>
<evidence type="ECO:0000313" key="1">
    <source>
        <dbReference type="EMBL" id="CAK9041555.1"/>
    </source>
</evidence>